<accession>A0AAP4WUE0</accession>
<evidence type="ECO:0000256" key="3">
    <source>
        <dbReference type="ARBA" id="ARBA00022448"/>
    </source>
</evidence>
<comment type="caution">
    <text evidence="5">The sequence shown here is derived from an EMBL/GenBank/DDBJ whole genome shotgun (WGS) entry which is preliminary data.</text>
</comment>
<dbReference type="NCBIfam" id="TIGR00787">
    <property type="entry name" value="dctP"/>
    <property type="match status" value="1"/>
</dbReference>
<evidence type="ECO:0000313" key="6">
    <source>
        <dbReference type="Proteomes" id="UP001170481"/>
    </source>
</evidence>
<evidence type="ECO:0000256" key="1">
    <source>
        <dbReference type="ARBA" id="ARBA00004196"/>
    </source>
</evidence>
<dbReference type="NCBIfam" id="NF037995">
    <property type="entry name" value="TRAP_S1"/>
    <property type="match status" value="1"/>
</dbReference>
<dbReference type="PANTHER" id="PTHR33376:SF4">
    <property type="entry name" value="SIALIC ACID-BINDING PERIPLASMIC PROTEIN SIAP"/>
    <property type="match status" value="1"/>
</dbReference>
<dbReference type="EMBL" id="JAUORK010000002">
    <property type="protein sequence ID" value="MDO6670910.1"/>
    <property type="molecule type" value="Genomic_DNA"/>
</dbReference>
<dbReference type="InterPro" id="IPR018389">
    <property type="entry name" value="DctP_fam"/>
</dbReference>
<keyword evidence="4" id="KW-0732">Signal</keyword>
<dbReference type="Gene3D" id="3.40.190.170">
    <property type="entry name" value="Bacterial extracellular solute-binding protein, family 7"/>
    <property type="match status" value="1"/>
</dbReference>
<dbReference type="PIRSF" id="PIRSF006470">
    <property type="entry name" value="DctB"/>
    <property type="match status" value="1"/>
</dbReference>
<evidence type="ECO:0000256" key="2">
    <source>
        <dbReference type="ARBA" id="ARBA00009023"/>
    </source>
</evidence>
<gene>
    <name evidence="5" type="ORF">Q4535_02145</name>
</gene>
<reference evidence="5" key="1">
    <citation type="submission" date="2023-07" db="EMBL/GenBank/DDBJ databases">
        <title>Genome content predicts the carbon catabolic preferences of heterotrophic bacteria.</title>
        <authorList>
            <person name="Gralka M."/>
        </authorList>
    </citation>
    <scope>NUCLEOTIDE SEQUENCE</scope>
    <source>
        <strain evidence="5">C2R13</strain>
    </source>
</reference>
<evidence type="ECO:0000313" key="5">
    <source>
        <dbReference type="EMBL" id="MDO6670910.1"/>
    </source>
</evidence>
<evidence type="ECO:0000256" key="4">
    <source>
        <dbReference type="ARBA" id="ARBA00022729"/>
    </source>
</evidence>
<dbReference type="AlphaFoldDB" id="A0AAP4WUE0"/>
<keyword evidence="3" id="KW-0813">Transport</keyword>
<protein>
    <submittedName>
        <fullName evidence="5">TRAP transporter substrate-binding protein</fullName>
    </submittedName>
</protein>
<sequence length="368" mass="40491">MLNWINPTNASRFISTSTSISTYPSQRSRLGCRLGKGLSKGLGKSLAIAATTGTLLGATLGVSASAQAMELRFGHAGTEDTAYQLGAERLRDLLAEKTDGDITMTIMGNSVLGHETEMFEQQMAGALDMSIVSPGLITDFSPTANVFTIPFLYRDVDHWQKVLDGDVGQEIAQKISDETDVKVLAYFGGGKRHVVSSREVTSLDDLKGLKLRTNPTKPLIVAWQALGVEPSVVAWKEIYTAIQLGAIHGLLNEPEWTLRMRFHEVAPNIALSEHDITVRLLTMSKMSWDNLDEQQQKTLMESAHDAAAYARKVQLEQDAAALAELEKQGAKLHEIDRERMQEIVAEPLKEVIAEMGLKEIYDKVRAVK</sequence>
<comment type="similarity">
    <text evidence="2">Belongs to the bacterial solute-binding protein 7 family.</text>
</comment>
<dbReference type="GO" id="GO:0030288">
    <property type="term" value="C:outer membrane-bounded periplasmic space"/>
    <property type="evidence" value="ECO:0007669"/>
    <property type="project" value="InterPro"/>
</dbReference>
<dbReference type="RefSeq" id="WP_303592769.1">
    <property type="nucleotide sequence ID" value="NZ_JAUORK010000002.1"/>
</dbReference>
<dbReference type="Proteomes" id="UP001170481">
    <property type="component" value="Unassembled WGS sequence"/>
</dbReference>
<dbReference type="Pfam" id="PF03480">
    <property type="entry name" value="DctP"/>
    <property type="match status" value="1"/>
</dbReference>
<comment type="subcellular location">
    <subcellularLocation>
        <location evidence="1">Cell envelope</location>
    </subcellularLocation>
</comment>
<name>A0AAP4WUE0_9GAMM</name>
<organism evidence="5 6">
    <name type="scientific">Cobetia amphilecti</name>
    <dbReference type="NCBI Taxonomy" id="1055104"/>
    <lineage>
        <taxon>Bacteria</taxon>
        <taxon>Pseudomonadati</taxon>
        <taxon>Pseudomonadota</taxon>
        <taxon>Gammaproteobacteria</taxon>
        <taxon>Oceanospirillales</taxon>
        <taxon>Halomonadaceae</taxon>
        <taxon>Cobetia</taxon>
    </lineage>
</organism>
<dbReference type="InterPro" id="IPR004682">
    <property type="entry name" value="TRAP_DctP"/>
</dbReference>
<dbReference type="GO" id="GO:0055085">
    <property type="term" value="P:transmembrane transport"/>
    <property type="evidence" value="ECO:0007669"/>
    <property type="project" value="InterPro"/>
</dbReference>
<dbReference type="PANTHER" id="PTHR33376">
    <property type="match status" value="1"/>
</dbReference>
<dbReference type="InterPro" id="IPR038404">
    <property type="entry name" value="TRAP_DctP_sf"/>
</dbReference>
<dbReference type="CDD" id="cd13603">
    <property type="entry name" value="PBP2_TRAP_Siap_TeaA_like"/>
    <property type="match status" value="1"/>
</dbReference>
<proteinExistence type="inferred from homology"/>